<gene>
    <name evidence="1" type="ORF">FC695_29660</name>
</gene>
<accession>A0A9X9F3G9</accession>
<evidence type="ECO:0000313" key="1">
    <source>
        <dbReference type="EMBL" id="TKI93727.1"/>
    </source>
</evidence>
<dbReference type="AlphaFoldDB" id="A0A9X9F3G9"/>
<sequence length="46" mass="5573">NSIVFQQTPPASLEQVMKSLEGKFQLMREELEYYETDYQTKMLHKY</sequence>
<protein>
    <submittedName>
        <fullName evidence="1">DUF3907 family protein</fullName>
    </submittedName>
</protein>
<feature type="non-terminal residue" evidence="1">
    <location>
        <position position="1"/>
    </location>
</feature>
<comment type="caution">
    <text evidence="1">The sequence shown here is derived from an EMBL/GenBank/DDBJ whole genome shotgun (WGS) entry which is preliminary data.</text>
</comment>
<dbReference type="InterPro" id="IPR025013">
    <property type="entry name" value="DUF3907"/>
</dbReference>
<name>A0A9X9F3G9_BACCE</name>
<organism evidence="1 2">
    <name type="scientific">Bacillus cereus</name>
    <dbReference type="NCBI Taxonomy" id="1396"/>
    <lineage>
        <taxon>Bacteria</taxon>
        <taxon>Bacillati</taxon>
        <taxon>Bacillota</taxon>
        <taxon>Bacilli</taxon>
        <taxon>Bacillales</taxon>
        <taxon>Bacillaceae</taxon>
        <taxon>Bacillus</taxon>
        <taxon>Bacillus cereus group</taxon>
    </lineage>
</organism>
<dbReference type="Pfam" id="PF13047">
    <property type="entry name" value="DUF3907"/>
    <property type="match status" value="1"/>
</dbReference>
<evidence type="ECO:0000313" key="2">
    <source>
        <dbReference type="Proteomes" id="UP000308444"/>
    </source>
</evidence>
<dbReference type="Proteomes" id="UP000308444">
    <property type="component" value="Unassembled WGS sequence"/>
</dbReference>
<proteinExistence type="predicted"/>
<reference evidence="1 2" key="1">
    <citation type="journal article" date="2019" name="Environ. Microbiol.">
        <title>An active ?-lactamase is a part of an orchestrated cell wall stress resistance network of Bacillus subtilis and related rhizosphere species.</title>
        <authorList>
            <person name="Bucher T."/>
            <person name="Keren-Paz A."/>
            <person name="Hausser J."/>
            <person name="Olender T."/>
            <person name="Cytryn E."/>
            <person name="Kolodkin-Gal I."/>
        </authorList>
    </citation>
    <scope>NUCLEOTIDE SEQUENCE [LARGE SCALE GENOMIC DNA]</scope>
    <source>
        <strain evidence="1 2">I32</strain>
    </source>
</reference>
<dbReference type="EMBL" id="SZOH01002680">
    <property type="protein sequence ID" value="TKI93727.1"/>
    <property type="molecule type" value="Genomic_DNA"/>
</dbReference>